<sequence length="247" mass="28434">MEYNNKKFFDETSKFYNSMINSEAAVERKIKLFTKLKIKGLVTADLGCGSGVDSIGLSTLGNEVDAFDPSPKMIGLAEKSSVEKRLDIHFHNFAIEDIPKQFNEKYSFVCSLGNTIANISPNNLLPAFQRIKDILKLEGRALIHILNFDLILSKKERIINITENSEISFVRFYDFFDDHIVFNILKFVKENPKEHELISTKLYPHTFATIFTMLNEVNFSGLEFYSNFNFEIFDITRSKDLIISLTR</sequence>
<dbReference type="CDD" id="cd02440">
    <property type="entry name" value="AdoMet_MTases"/>
    <property type="match status" value="1"/>
</dbReference>
<evidence type="ECO:0000313" key="2">
    <source>
        <dbReference type="EMBL" id="VAX28394.1"/>
    </source>
</evidence>
<evidence type="ECO:0000259" key="1">
    <source>
        <dbReference type="Pfam" id="PF13649"/>
    </source>
</evidence>
<dbReference type="EMBL" id="UOGD01000410">
    <property type="protein sequence ID" value="VAX28394.1"/>
    <property type="molecule type" value="Genomic_DNA"/>
</dbReference>
<name>A0A3B1CWZ8_9ZZZZ</name>
<proteinExistence type="predicted"/>
<dbReference type="Pfam" id="PF13649">
    <property type="entry name" value="Methyltransf_25"/>
    <property type="match status" value="1"/>
</dbReference>
<dbReference type="AlphaFoldDB" id="A0A3B1CWZ8"/>
<dbReference type="SUPFAM" id="SSF53335">
    <property type="entry name" value="S-adenosyl-L-methionine-dependent methyltransferases"/>
    <property type="match status" value="1"/>
</dbReference>
<dbReference type="Gene3D" id="3.40.50.150">
    <property type="entry name" value="Vaccinia Virus protein VP39"/>
    <property type="match status" value="1"/>
</dbReference>
<protein>
    <recommendedName>
        <fullName evidence="1">Methyltransferase domain-containing protein</fullName>
    </recommendedName>
</protein>
<dbReference type="InterPro" id="IPR041698">
    <property type="entry name" value="Methyltransf_25"/>
</dbReference>
<dbReference type="Gene3D" id="2.20.25.110">
    <property type="entry name" value="S-adenosyl-L-methionine-dependent methyltransferases"/>
    <property type="match status" value="1"/>
</dbReference>
<gene>
    <name evidence="2" type="ORF">MNBD_IGNAVI01-2810</name>
</gene>
<organism evidence="2">
    <name type="scientific">hydrothermal vent metagenome</name>
    <dbReference type="NCBI Taxonomy" id="652676"/>
    <lineage>
        <taxon>unclassified sequences</taxon>
        <taxon>metagenomes</taxon>
        <taxon>ecological metagenomes</taxon>
    </lineage>
</organism>
<feature type="domain" description="Methyltransferase" evidence="1">
    <location>
        <begin position="45"/>
        <end position="139"/>
    </location>
</feature>
<dbReference type="InterPro" id="IPR029063">
    <property type="entry name" value="SAM-dependent_MTases_sf"/>
</dbReference>
<accession>A0A3B1CWZ8</accession>
<reference evidence="2" key="1">
    <citation type="submission" date="2018-06" db="EMBL/GenBank/DDBJ databases">
        <authorList>
            <person name="Zhirakovskaya E."/>
        </authorList>
    </citation>
    <scope>NUCLEOTIDE SEQUENCE</scope>
</reference>